<sequence>MNRRGACRLGAPFGGRESMHGSFAGEIYARLHKFETRWALLRSPIAGWTTCRYAPESVYALLDCGLCWTTKRYRSALQGWRKLLSFLFILDIVQASTLSDLPNNLHRRPHPRDVLPSVPVSHGFDGGSVRRDLRNGG</sequence>
<protein>
    <submittedName>
        <fullName evidence="2">Uncharacterized protein</fullName>
    </submittedName>
</protein>
<accession>A0A8H7DEF2</accession>
<dbReference type="EMBL" id="JACAZH010000004">
    <property type="protein sequence ID" value="KAF7371365.1"/>
    <property type="molecule type" value="Genomic_DNA"/>
</dbReference>
<evidence type="ECO:0000313" key="2">
    <source>
        <dbReference type="EMBL" id="KAF7371365.1"/>
    </source>
</evidence>
<gene>
    <name evidence="2" type="ORF">MSAN_00772600</name>
</gene>
<dbReference type="Proteomes" id="UP000623467">
    <property type="component" value="Unassembled WGS sequence"/>
</dbReference>
<organism evidence="2 3">
    <name type="scientific">Mycena sanguinolenta</name>
    <dbReference type="NCBI Taxonomy" id="230812"/>
    <lineage>
        <taxon>Eukaryota</taxon>
        <taxon>Fungi</taxon>
        <taxon>Dikarya</taxon>
        <taxon>Basidiomycota</taxon>
        <taxon>Agaricomycotina</taxon>
        <taxon>Agaricomycetes</taxon>
        <taxon>Agaricomycetidae</taxon>
        <taxon>Agaricales</taxon>
        <taxon>Marasmiineae</taxon>
        <taxon>Mycenaceae</taxon>
        <taxon>Mycena</taxon>
    </lineage>
</organism>
<keyword evidence="3" id="KW-1185">Reference proteome</keyword>
<dbReference type="AlphaFoldDB" id="A0A8H7DEF2"/>
<feature type="compositionally biased region" description="Basic and acidic residues" evidence="1">
    <location>
        <begin position="128"/>
        <end position="137"/>
    </location>
</feature>
<feature type="region of interest" description="Disordered" evidence="1">
    <location>
        <begin position="109"/>
        <end position="137"/>
    </location>
</feature>
<evidence type="ECO:0000256" key="1">
    <source>
        <dbReference type="SAM" id="MobiDB-lite"/>
    </source>
</evidence>
<comment type="caution">
    <text evidence="2">The sequence shown here is derived from an EMBL/GenBank/DDBJ whole genome shotgun (WGS) entry which is preliminary data.</text>
</comment>
<proteinExistence type="predicted"/>
<name>A0A8H7DEF2_9AGAR</name>
<reference evidence="2" key="1">
    <citation type="submission" date="2020-05" db="EMBL/GenBank/DDBJ databases">
        <title>Mycena genomes resolve the evolution of fungal bioluminescence.</title>
        <authorList>
            <person name="Tsai I.J."/>
        </authorList>
    </citation>
    <scope>NUCLEOTIDE SEQUENCE</scope>
    <source>
        <strain evidence="2">160909Yilan</strain>
    </source>
</reference>
<evidence type="ECO:0000313" key="3">
    <source>
        <dbReference type="Proteomes" id="UP000623467"/>
    </source>
</evidence>